<dbReference type="WBParaSite" id="Gr19_v10_g1440.t1">
    <property type="protein sequence ID" value="Gr19_v10_g1440.t1"/>
    <property type="gene ID" value="Gr19_v10_g1440"/>
</dbReference>
<protein>
    <submittedName>
        <fullName evidence="2">Uncharacterized protein</fullName>
    </submittedName>
</protein>
<dbReference type="AlphaFoldDB" id="A0A914H948"/>
<proteinExistence type="predicted"/>
<reference evidence="2" key="1">
    <citation type="submission" date="2022-11" db="UniProtKB">
        <authorList>
            <consortium name="WormBaseParasite"/>
        </authorList>
    </citation>
    <scope>IDENTIFICATION</scope>
</reference>
<sequence length="146" mass="16863">MHSFNQRTALFSLLEGCDREIVLIIRRHVLQRTNTILPELISEMKRFKSKSIKNSSMSSAKNNSHQIQLLDRFGVQNSPELEDNLFDEVIDLNRILGEVTGTEFETFSAVKKLKRIFKAHLPNLLPLSTYSRFALHNGLMSEIYLK</sequence>
<organism evidence="1 2">
    <name type="scientific">Globodera rostochiensis</name>
    <name type="common">Golden nematode worm</name>
    <name type="synonym">Heterodera rostochiensis</name>
    <dbReference type="NCBI Taxonomy" id="31243"/>
    <lineage>
        <taxon>Eukaryota</taxon>
        <taxon>Metazoa</taxon>
        <taxon>Ecdysozoa</taxon>
        <taxon>Nematoda</taxon>
        <taxon>Chromadorea</taxon>
        <taxon>Rhabditida</taxon>
        <taxon>Tylenchina</taxon>
        <taxon>Tylenchomorpha</taxon>
        <taxon>Tylenchoidea</taxon>
        <taxon>Heteroderidae</taxon>
        <taxon>Heteroderinae</taxon>
        <taxon>Globodera</taxon>
    </lineage>
</organism>
<dbReference type="Proteomes" id="UP000887572">
    <property type="component" value="Unplaced"/>
</dbReference>
<name>A0A914H948_GLORO</name>
<evidence type="ECO:0000313" key="1">
    <source>
        <dbReference type="Proteomes" id="UP000887572"/>
    </source>
</evidence>
<keyword evidence="1" id="KW-1185">Reference proteome</keyword>
<evidence type="ECO:0000313" key="2">
    <source>
        <dbReference type="WBParaSite" id="Gr19_v10_g1440.t1"/>
    </source>
</evidence>
<accession>A0A914H948</accession>